<sequence>MKNWISRTGLLLATVSLLFIIGCSEPASPDTESKEGDGSENSQEDAVDGGELIVGLSANPMTLDPVSYTSTYESQVIRSIADTLVIYSNDLMEIEPALATEWEVSDDLMTYTFKLREDAFFQPGEYQDGRQMTAEDVKFSLERSANDSAMNRLRMVESVEVVEEFTVNVHLSEPNSALLAVLTDAGNVIVPQEEVEGWGDQFGMNLVGTGPFKLDEWKIDDQIQLSRHDNYWSQTPHLDTLIWKGITDQNMMVNALRSGDIDIATDIQGQNRAILEQEEGFELLTVPGLSIEYVAMNMMEGPTADIRVREAINLATNVDELVQGVFQYGGAIRSYLPLPQSSWGYEPSLESMVPDFDPERAKQLLAEAGYPDGFEIDLYVIERRVPHATIFQSQLKENLNIDVNVNVVEFGVQSDIASQGQAPMYLMGWSWYPDPDFFLYQMFHSDQIGSLGNGYGFHHPEVDELIERATAETVDQEERRDLYVEAMELIIQEYPRVELSLVEITAGISDQVNGFDVRPDNSFIIVNPNTNVSVSQ</sequence>
<dbReference type="EMBL" id="FNPI01000001">
    <property type="protein sequence ID" value="SDY15852.1"/>
    <property type="molecule type" value="Genomic_DNA"/>
</dbReference>
<dbReference type="PANTHER" id="PTHR30290">
    <property type="entry name" value="PERIPLASMIC BINDING COMPONENT OF ABC TRANSPORTER"/>
    <property type="match status" value="1"/>
</dbReference>
<reference evidence="7" key="1">
    <citation type="submission" date="2016-10" db="EMBL/GenBank/DDBJ databases">
        <authorList>
            <person name="Varghese N."/>
            <person name="Submissions S."/>
        </authorList>
    </citation>
    <scope>NUCLEOTIDE SEQUENCE [LARGE SCALE GENOMIC DNA]</scope>
    <source>
        <strain evidence="7">SP</strain>
    </source>
</reference>
<dbReference type="SUPFAM" id="SSF53850">
    <property type="entry name" value="Periplasmic binding protein-like II"/>
    <property type="match status" value="1"/>
</dbReference>
<feature type="domain" description="Solute-binding protein family 5" evidence="5">
    <location>
        <begin position="93"/>
        <end position="449"/>
    </location>
</feature>
<dbReference type="GO" id="GO:0043190">
    <property type="term" value="C:ATP-binding cassette (ABC) transporter complex"/>
    <property type="evidence" value="ECO:0007669"/>
    <property type="project" value="InterPro"/>
</dbReference>
<dbReference type="PROSITE" id="PS51257">
    <property type="entry name" value="PROKAR_LIPOPROTEIN"/>
    <property type="match status" value="1"/>
</dbReference>
<dbReference type="CDD" id="cd00995">
    <property type="entry name" value="PBP2_NikA_DppA_OppA_like"/>
    <property type="match status" value="1"/>
</dbReference>
<dbReference type="Gene3D" id="3.10.105.10">
    <property type="entry name" value="Dipeptide-binding Protein, Domain 3"/>
    <property type="match status" value="1"/>
</dbReference>
<dbReference type="PIRSF" id="PIRSF002741">
    <property type="entry name" value="MppA"/>
    <property type="match status" value="1"/>
</dbReference>
<keyword evidence="3 4" id="KW-0732">Signal</keyword>
<comment type="similarity">
    <text evidence="1">Belongs to the bacterial solute-binding protein 5 family.</text>
</comment>
<dbReference type="GO" id="GO:1904680">
    <property type="term" value="F:peptide transmembrane transporter activity"/>
    <property type="evidence" value="ECO:0007669"/>
    <property type="project" value="TreeGrafter"/>
</dbReference>
<dbReference type="GO" id="GO:0042597">
    <property type="term" value="C:periplasmic space"/>
    <property type="evidence" value="ECO:0007669"/>
    <property type="project" value="UniProtKB-ARBA"/>
</dbReference>
<protein>
    <submittedName>
        <fullName evidence="6">Peptide/nickel transport system substrate-binding protein</fullName>
    </submittedName>
</protein>
<evidence type="ECO:0000259" key="5">
    <source>
        <dbReference type="Pfam" id="PF00496"/>
    </source>
</evidence>
<dbReference type="GO" id="GO:0015833">
    <property type="term" value="P:peptide transport"/>
    <property type="evidence" value="ECO:0007669"/>
    <property type="project" value="TreeGrafter"/>
</dbReference>
<dbReference type="InterPro" id="IPR039424">
    <property type="entry name" value="SBP_5"/>
</dbReference>
<gene>
    <name evidence="6" type="ORF">SAMN05421736_101526</name>
</gene>
<evidence type="ECO:0000256" key="3">
    <source>
        <dbReference type="ARBA" id="ARBA00022729"/>
    </source>
</evidence>
<dbReference type="AlphaFoldDB" id="A0A1H3HK84"/>
<dbReference type="InterPro" id="IPR000914">
    <property type="entry name" value="SBP_5_dom"/>
</dbReference>
<organism evidence="6 7">
    <name type="scientific">Evansella caseinilytica</name>
    <dbReference type="NCBI Taxonomy" id="1503961"/>
    <lineage>
        <taxon>Bacteria</taxon>
        <taxon>Bacillati</taxon>
        <taxon>Bacillota</taxon>
        <taxon>Bacilli</taxon>
        <taxon>Bacillales</taxon>
        <taxon>Bacillaceae</taxon>
        <taxon>Evansella</taxon>
    </lineage>
</organism>
<keyword evidence="2" id="KW-0813">Transport</keyword>
<dbReference type="STRING" id="1503961.SAMN05421736_101526"/>
<dbReference type="Pfam" id="PF00496">
    <property type="entry name" value="SBP_bac_5"/>
    <property type="match status" value="1"/>
</dbReference>
<dbReference type="Gene3D" id="3.40.190.10">
    <property type="entry name" value="Periplasmic binding protein-like II"/>
    <property type="match status" value="1"/>
</dbReference>
<proteinExistence type="inferred from homology"/>
<dbReference type="Gene3D" id="3.90.76.10">
    <property type="entry name" value="Dipeptide-binding Protein, Domain 1"/>
    <property type="match status" value="1"/>
</dbReference>
<dbReference type="Proteomes" id="UP000198935">
    <property type="component" value="Unassembled WGS sequence"/>
</dbReference>
<evidence type="ECO:0000256" key="1">
    <source>
        <dbReference type="ARBA" id="ARBA00005695"/>
    </source>
</evidence>
<dbReference type="InterPro" id="IPR030678">
    <property type="entry name" value="Peptide/Ni-bd"/>
</dbReference>
<accession>A0A1H3HK84</accession>
<dbReference type="OrthoDB" id="9796817at2"/>
<evidence type="ECO:0000256" key="4">
    <source>
        <dbReference type="SAM" id="SignalP"/>
    </source>
</evidence>
<dbReference type="PANTHER" id="PTHR30290:SF9">
    <property type="entry name" value="OLIGOPEPTIDE-BINDING PROTEIN APPA"/>
    <property type="match status" value="1"/>
</dbReference>
<name>A0A1H3HK84_9BACI</name>
<keyword evidence="7" id="KW-1185">Reference proteome</keyword>
<evidence type="ECO:0000256" key="2">
    <source>
        <dbReference type="ARBA" id="ARBA00022448"/>
    </source>
</evidence>
<evidence type="ECO:0000313" key="6">
    <source>
        <dbReference type="EMBL" id="SDY15852.1"/>
    </source>
</evidence>
<feature type="signal peptide" evidence="4">
    <location>
        <begin position="1"/>
        <end position="29"/>
    </location>
</feature>
<feature type="chain" id="PRO_5011461946" evidence="4">
    <location>
        <begin position="30"/>
        <end position="536"/>
    </location>
</feature>
<evidence type="ECO:0000313" key="7">
    <source>
        <dbReference type="Proteomes" id="UP000198935"/>
    </source>
</evidence>